<accession>A0ACB0YXM5</accession>
<reference evidence="1" key="1">
    <citation type="submission" date="2023-11" db="EMBL/GenBank/DDBJ databases">
        <authorList>
            <person name="Poullet M."/>
        </authorList>
    </citation>
    <scope>NUCLEOTIDE SEQUENCE</scope>
    <source>
        <strain evidence="1">E1834</strain>
    </source>
</reference>
<keyword evidence="2" id="KW-1185">Reference proteome</keyword>
<evidence type="ECO:0000313" key="2">
    <source>
        <dbReference type="Proteomes" id="UP001497535"/>
    </source>
</evidence>
<organism evidence="1 2">
    <name type="scientific">Meloidogyne enterolobii</name>
    <name type="common">Root-knot nematode worm</name>
    <name type="synonym">Meloidogyne mayaguensis</name>
    <dbReference type="NCBI Taxonomy" id="390850"/>
    <lineage>
        <taxon>Eukaryota</taxon>
        <taxon>Metazoa</taxon>
        <taxon>Ecdysozoa</taxon>
        <taxon>Nematoda</taxon>
        <taxon>Chromadorea</taxon>
        <taxon>Rhabditida</taxon>
        <taxon>Tylenchina</taxon>
        <taxon>Tylenchomorpha</taxon>
        <taxon>Tylenchoidea</taxon>
        <taxon>Meloidogynidae</taxon>
        <taxon>Meloidogyninae</taxon>
        <taxon>Meloidogyne</taxon>
    </lineage>
</organism>
<dbReference type="EMBL" id="CAVMJV010000020">
    <property type="protein sequence ID" value="CAK5068097.1"/>
    <property type="molecule type" value="Genomic_DNA"/>
</dbReference>
<gene>
    <name evidence="1" type="ORF">MENTE1834_LOCUS18021</name>
</gene>
<protein>
    <submittedName>
        <fullName evidence="1">Uncharacterized protein</fullName>
    </submittedName>
</protein>
<dbReference type="Proteomes" id="UP001497535">
    <property type="component" value="Unassembled WGS sequence"/>
</dbReference>
<name>A0ACB0YXM5_MELEN</name>
<proteinExistence type="predicted"/>
<comment type="caution">
    <text evidence="1">The sequence shown here is derived from an EMBL/GenBank/DDBJ whole genome shotgun (WGS) entry which is preliminary data.</text>
</comment>
<sequence length="139" mass="15679">MKTPKQLEEWSFSTTNSDNIKADLNKIGDETLVEEDSFTEKSLETSSIDGLSTICSSSFCSAQNINGGLKQRLKKLEVKKQFSVKLKYVDGYESTPEDLSQPPFVAPYFTFYRGFYIYILLSIGDYINLKSAISRDIGD</sequence>
<evidence type="ECO:0000313" key="1">
    <source>
        <dbReference type="EMBL" id="CAK5068097.1"/>
    </source>
</evidence>